<dbReference type="GeneID" id="112044637"/>
<organism evidence="1 2">
    <name type="scientific">Bicyclus anynana</name>
    <name type="common">Squinting bush brown butterfly</name>
    <dbReference type="NCBI Taxonomy" id="110368"/>
    <lineage>
        <taxon>Eukaryota</taxon>
        <taxon>Metazoa</taxon>
        <taxon>Ecdysozoa</taxon>
        <taxon>Arthropoda</taxon>
        <taxon>Hexapoda</taxon>
        <taxon>Insecta</taxon>
        <taxon>Pterygota</taxon>
        <taxon>Neoptera</taxon>
        <taxon>Endopterygota</taxon>
        <taxon>Lepidoptera</taxon>
        <taxon>Glossata</taxon>
        <taxon>Ditrysia</taxon>
        <taxon>Papilionoidea</taxon>
        <taxon>Nymphalidae</taxon>
        <taxon>Satyrinae</taxon>
        <taxon>Satyrini</taxon>
        <taxon>Mycalesina</taxon>
        <taxon>Bicyclus</taxon>
    </lineage>
</organism>
<dbReference type="AlphaFoldDB" id="A0A6J1ML93"/>
<dbReference type="KEGG" id="bany:112044637"/>
<sequence>MGSKFDENTKEALSRELREVRQRCVDTHNIIENSPLNQNVYNNNVGQSALNYVEGLRTQIQDSETGKIPVDENLIINQFIKEIKVKNQHMQMLCECTRATILDVQNEIQRLNNHTAIAEEALSKPRVNPGGVTPEQIDRTRDAFRNLKTELHGLIRSVFKDDSDIAFDIIGRLMQLKEDSNGYIEVEDENAIIIEMLKDLNIISVNPYNKLEVKFAY</sequence>
<accession>A0A6J1ML93</accession>
<gene>
    <name evidence="2" type="primary">LOC112044637</name>
</gene>
<dbReference type="Proteomes" id="UP001652582">
    <property type="component" value="Chromosome 21"/>
</dbReference>
<evidence type="ECO:0000313" key="2">
    <source>
        <dbReference type="RefSeq" id="XP_023936305.1"/>
    </source>
</evidence>
<proteinExistence type="predicted"/>
<reference evidence="2" key="1">
    <citation type="submission" date="2025-08" db="UniProtKB">
        <authorList>
            <consortium name="RefSeq"/>
        </authorList>
    </citation>
    <scope>IDENTIFICATION</scope>
</reference>
<dbReference type="RefSeq" id="XP_023936305.1">
    <property type="nucleotide sequence ID" value="XM_024080537.2"/>
</dbReference>
<evidence type="ECO:0000313" key="1">
    <source>
        <dbReference type="Proteomes" id="UP001652582"/>
    </source>
</evidence>
<keyword evidence="1" id="KW-1185">Reference proteome</keyword>
<protein>
    <submittedName>
        <fullName evidence="2">Uncharacterized protein LOC112044637</fullName>
    </submittedName>
</protein>
<dbReference type="OrthoDB" id="10062876at2759"/>
<name>A0A6J1ML93_BICAN</name>